<proteinExistence type="predicted"/>
<reference evidence="5 6" key="1">
    <citation type="submission" date="2020-08" db="EMBL/GenBank/DDBJ databases">
        <title>Genomic Encyclopedia of Type Strains, Phase IV (KMG-V): Genome sequencing to study the core and pangenomes of soil and plant-associated prokaryotes.</title>
        <authorList>
            <person name="Whitman W."/>
        </authorList>
    </citation>
    <scope>NUCLEOTIDE SEQUENCE [LARGE SCALE GENOMIC DNA]</scope>
    <source>
        <strain evidence="5 6">X5P2</strain>
    </source>
</reference>
<dbReference type="GO" id="GO:0003700">
    <property type="term" value="F:DNA-binding transcription factor activity"/>
    <property type="evidence" value="ECO:0007669"/>
    <property type="project" value="InterPro"/>
</dbReference>
<dbReference type="InterPro" id="IPR036388">
    <property type="entry name" value="WH-like_DNA-bd_sf"/>
</dbReference>
<dbReference type="SMART" id="SM00418">
    <property type="entry name" value="HTH_ARSR"/>
    <property type="match status" value="1"/>
</dbReference>
<dbReference type="PROSITE" id="PS50987">
    <property type="entry name" value="HTH_ARSR_2"/>
    <property type="match status" value="1"/>
</dbReference>
<protein>
    <submittedName>
        <fullName evidence="5">DNA-binding transcriptional ArsR family regulator</fullName>
    </submittedName>
</protein>
<evidence type="ECO:0000259" key="4">
    <source>
        <dbReference type="PROSITE" id="PS50987"/>
    </source>
</evidence>
<keyword evidence="2 5" id="KW-0238">DNA-binding</keyword>
<sequence length="121" mass="13308">MPRSQQALSLTQVHLISRAIADETRFQILELIYRDGPMIVGSISGQLSVTAATTSHHVRELARADLISVTKDRQYRLLTGRHSTWRAYLSRLSNLAGDAPPSQDSLQIAVAEHTCISGLPC</sequence>
<keyword evidence="6" id="KW-1185">Reference proteome</keyword>
<gene>
    <name evidence="5" type="ORF">HDF14_001452</name>
</gene>
<evidence type="ECO:0000256" key="3">
    <source>
        <dbReference type="ARBA" id="ARBA00023163"/>
    </source>
</evidence>
<feature type="domain" description="HTH arsR-type" evidence="4">
    <location>
        <begin position="5"/>
        <end position="100"/>
    </location>
</feature>
<dbReference type="Gene3D" id="1.10.10.10">
    <property type="entry name" value="Winged helix-like DNA-binding domain superfamily/Winged helix DNA-binding domain"/>
    <property type="match status" value="1"/>
</dbReference>
<keyword evidence="3" id="KW-0804">Transcription</keyword>
<dbReference type="PANTHER" id="PTHR43132">
    <property type="entry name" value="ARSENICAL RESISTANCE OPERON REPRESSOR ARSR-RELATED"/>
    <property type="match status" value="1"/>
</dbReference>
<dbReference type="CDD" id="cd00090">
    <property type="entry name" value="HTH_ARSR"/>
    <property type="match status" value="1"/>
</dbReference>
<accession>A0A9X0U2Y2</accession>
<organism evidence="5 6">
    <name type="scientific">Tunturiibacter gelidiferens</name>
    <dbReference type="NCBI Taxonomy" id="3069689"/>
    <lineage>
        <taxon>Bacteria</taxon>
        <taxon>Pseudomonadati</taxon>
        <taxon>Acidobacteriota</taxon>
        <taxon>Terriglobia</taxon>
        <taxon>Terriglobales</taxon>
        <taxon>Acidobacteriaceae</taxon>
        <taxon>Tunturiibacter</taxon>
    </lineage>
</organism>
<dbReference type="InterPro" id="IPR051011">
    <property type="entry name" value="Metal_resp_trans_reg"/>
</dbReference>
<evidence type="ECO:0000256" key="1">
    <source>
        <dbReference type="ARBA" id="ARBA00023015"/>
    </source>
</evidence>
<evidence type="ECO:0000256" key="2">
    <source>
        <dbReference type="ARBA" id="ARBA00023125"/>
    </source>
</evidence>
<dbReference type="InterPro" id="IPR001845">
    <property type="entry name" value="HTH_ArsR_DNA-bd_dom"/>
</dbReference>
<comment type="caution">
    <text evidence="5">The sequence shown here is derived from an EMBL/GenBank/DDBJ whole genome shotgun (WGS) entry which is preliminary data.</text>
</comment>
<dbReference type="AlphaFoldDB" id="A0A9X0U2Y2"/>
<dbReference type="Pfam" id="PF12840">
    <property type="entry name" value="HTH_20"/>
    <property type="match status" value="1"/>
</dbReference>
<dbReference type="PANTHER" id="PTHR43132:SF2">
    <property type="entry name" value="ARSENICAL RESISTANCE OPERON REPRESSOR ARSR-RELATED"/>
    <property type="match status" value="1"/>
</dbReference>
<dbReference type="RefSeq" id="WP_183974905.1">
    <property type="nucleotide sequence ID" value="NZ_JACHEB010000003.1"/>
</dbReference>
<name>A0A9X0U2Y2_9BACT</name>
<evidence type="ECO:0000313" key="6">
    <source>
        <dbReference type="Proteomes" id="UP000535182"/>
    </source>
</evidence>
<dbReference type="InterPro" id="IPR011991">
    <property type="entry name" value="ArsR-like_HTH"/>
</dbReference>
<keyword evidence="1" id="KW-0805">Transcription regulation</keyword>
<dbReference type="SUPFAM" id="SSF46785">
    <property type="entry name" value="Winged helix' DNA-binding domain"/>
    <property type="match status" value="1"/>
</dbReference>
<dbReference type="Proteomes" id="UP000535182">
    <property type="component" value="Unassembled WGS sequence"/>
</dbReference>
<dbReference type="GO" id="GO:0003677">
    <property type="term" value="F:DNA binding"/>
    <property type="evidence" value="ECO:0007669"/>
    <property type="project" value="UniProtKB-KW"/>
</dbReference>
<evidence type="ECO:0000313" key="5">
    <source>
        <dbReference type="EMBL" id="MBB5327846.1"/>
    </source>
</evidence>
<dbReference type="InterPro" id="IPR036390">
    <property type="entry name" value="WH_DNA-bd_sf"/>
</dbReference>
<dbReference type="EMBL" id="JACHEB010000003">
    <property type="protein sequence ID" value="MBB5327846.1"/>
    <property type="molecule type" value="Genomic_DNA"/>
</dbReference>